<feature type="region of interest" description="Disordered" evidence="1">
    <location>
        <begin position="52"/>
        <end position="73"/>
    </location>
</feature>
<dbReference type="AlphaFoldDB" id="A0A9D4HP60"/>
<comment type="caution">
    <text evidence="2">The sequence shown here is derived from an EMBL/GenBank/DDBJ whole genome shotgun (WGS) entry which is preliminary data.</text>
</comment>
<evidence type="ECO:0000256" key="1">
    <source>
        <dbReference type="SAM" id="MobiDB-lite"/>
    </source>
</evidence>
<keyword evidence="3" id="KW-1185">Reference proteome</keyword>
<reference evidence="2" key="1">
    <citation type="journal article" date="2019" name="bioRxiv">
        <title>The Genome of the Zebra Mussel, Dreissena polymorpha: A Resource for Invasive Species Research.</title>
        <authorList>
            <person name="McCartney M.A."/>
            <person name="Auch B."/>
            <person name="Kono T."/>
            <person name="Mallez S."/>
            <person name="Zhang Y."/>
            <person name="Obille A."/>
            <person name="Becker A."/>
            <person name="Abrahante J.E."/>
            <person name="Garbe J."/>
            <person name="Badalamenti J.P."/>
            <person name="Herman A."/>
            <person name="Mangelson H."/>
            <person name="Liachko I."/>
            <person name="Sullivan S."/>
            <person name="Sone E.D."/>
            <person name="Koren S."/>
            <person name="Silverstein K.A.T."/>
            <person name="Beckman K.B."/>
            <person name="Gohl D.M."/>
        </authorList>
    </citation>
    <scope>NUCLEOTIDE SEQUENCE</scope>
    <source>
        <strain evidence="2">Duluth1</strain>
        <tissue evidence="2">Whole animal</tissue>
    </source>
</reference>
<evidence type="ECO:0000313" key="3">
    <source>
        <dbReference type="Proteomes" id="UP000828390"/>
    </source>
</evidence>
<proteinExistence type="predicted"/>
<accession>A0A9D4HP60</accession>
<name>A0A9D4HP60_DREPO</name>
<organism evidence="2 3">
    <name type="scientific">Dreissena polymorpha</name>
    <name type="common">Zebra mussel</name>
    <name type="synonym">Mytilus polymorpha</name>
    <dbReference type="NCBI Taxonomy" id="45954"/>
    <lineage>
        <taxon>Eukaryota</taxon>
        <taxon>Metazoa</taxon>
        <taxon>Spiralia</taxon>
        <taxon>Lophotrochozoa</taxon>
        <taxon>Mollusca</taxon>
        <taxon>Bivalvia</taxon>
        <taxon>Autobranchia</taxon>
        <taxon>Heteroconchia</taxon>
        <taxon>Euheterodonta</taxon>
        <taxon>Imparidentia</taxon>
        <taxon>Neoheterodontei</taxon>
        <taxon>Myida</taxon>
        <taxon>Dreissenoidea</taxon>
        <taxon>Dreissenidae</taxon>
        <taxon>Dreissena</taxon>
    </lineage>
</organism>
<sequence length="73" mass="9218">MECGMTEREKRFHRREMLRNDYELTSRIERCDQIKQRDKDIQMSQVNEFQRQREEVMKARREAKQKKDELKRN</sequence>
<evidence type="ECO:0000313" key="2">
    <source>
        <dbReference type="EMBL" id="KAH3725800.1"/>
    </source>
</evidence>
<reference evidence="2" key="2">
    <citation type="submission" date="2020-11" db="EMBL/GenBank/DDBJ databases">
        <authorList>
            <person name="McCartney M.A."/>
            <person name="Auch B."/>
            <person name="Kono T."/>
            <person name="Mallez S."/>
            <person name="Becker A."/>
            <person name="Gohl D.M."/>
            <person name="Silverstein K.A.T."/>
            <person name="Koren S."/>
            <person name="Bechman K.B."/>
            <person name="Herman A."/>
            <person name="Abrahante J.E."/>
            <person name="Garbe J."/>
        </authorList>
    </citation>
    <scope>NUCLEOTIDE SEQUENCE</scope>
    <source>
        <strain evidence="2">Duluth1</strain>
        <tissue evidence="2">Whole animal</tissue>
    </source>
</reference>
<dbReference type="EMBL" id="JAIWYP010000012">
    <property type="protein sequence ID" value="KAH3725800.1"/>
    <property type="molecule type" value="Genomic_DNA"/>
</dbReference>
<dbReference type="Proteomes" id="UP000828390">
    <property type="component" value="Unassembled WGS sequence"/>
</dbReference>
<gene>
    <name evidence="2" type="ORF">DPMN_051649</name>
</gene>
<protein>
    <submittedName>
        <fullName evidence="2">Uncharacterized protein</fullName>
    </submittedName>
</protein>